<dbReference type="InterPro" id="IPR000343">
    <property type="entry name" value="4pyrrol_synth_GluRdtase"/>
</dbReference>
<feature type="domain" description="Tetrapyrrole biosynthesis glutamyl-tRNA reductase dimerisation" evidence="8">
    <location>
        <begin position="311"/>
        <end position="406"/>
    </location>
</feature>
<evidence type="ECO:0000256" key="1">
    <source>
        <dbReference type="ARBA" id="ARBA00005059"/>
    </source>
</evidence>
<evidence type="ECO:0000313" key="11">
    <source>
        <dbReference type="EMBL" id="SFV51405.1"/>
    </source>
</evidence>
<dbReference type="AlphaFoldDB" id="A0A1W1BD52"/>
<name>A0A1W1BD52_9ZZZZ</name>
<dbReference type="NCBIfam" id="TIGR01035">
    <property type="entry name" value="hemA"/>
    <property type="match status" value="1"/>
</dbReference>
<dbReference type="PANTHER" id="PTHR43013:SF1">
    <property type="entry name" value="GLUTAMYL-TRNA REDUCTASE"/>
    <property type="match status" value="1"/>
</dbReference>
<reference evidence="11" key="1">
    <citation type="submission" date="2016-10" db="EMBL/GenBank/DDBJ databases">
        <authorList>
            <person name="de Groot N.N."/>
        </authorList>
    </citation>
    <scope>NUCLEOTIDE SEQUENCE</scope>
</reference>
<feature type="domain" description="Quinate/shikimate 5-dehydrogenase/glutamyl-tRNA reductase" evidence="9">
    <location>
        <begin position="178"/>
        <end position="297"/>
    </location>
</feature>
<dbReference type="FunFam" id="3.30.460.30:FF:000001">
    <property type="entry name" value="Glutamyl-tRNA reductase"/>
    <property type="match status" value="1"/>
</dbReference>
<evidence type="ECO:0000256" key="2">
    <source>
        <dbReference type="ARBA" id="ARBA00005916"/>
    </source>
</evidence>
<evidence type="ECO:0000259" key="10">
    <source>
        <dbReference type="Pfam" id="PF05201"/>
    </source>
</evidence>
<accession>A0A1W1BD52</accession>
<dbReference type="Gene3D" id="3.40.50.720">
    <property type="entry name" value="NAD(P)-binding Rossmann-like Domain"/>
    <property type="match status" value="1"/>
</dbReference>
<dbReference type="HAMAP" id="MF_00087">
    <property type="entry name" value="Glu_tRNA_reductase"/>
    <property type="match status" value="1"/>
</dbReference>
<dbReference type="InterPro" id="IPR018214">
    <property type="entry name" value="GluRdtase_CS"/>
</dbReference>
<protein>
    <recommendedName>
        <fullName evidence="3">glutamyl-tRNA reductase</fullName>
        <ecNumber evidence="3">1.2.1.70</ecNumber>
    </recommendedName>
</protein>
<comment type="pathway">
    <text evidence="1">Porphyrin-containing compound metabolism; protoporphyrin-IX biosynthesis; 5-aminolevulinate from L-glutamyl-tRNA(Glu): step 1/2.</text>
</comment>
<dbReference type="InterPro" id="IPR036343">
    <property type="entry name" value="GluRdtase_N_sf"/>
</dbReference>
<evidence type="ECO:0000256" key="5">
    <source>
        <dbReference type="ARBA" id="ARBA00023002"/>
    </source>
</evidence>
<dbReference type="SUPFAM" id="SSF69742">
    <property type="entry name" value="Glutamyl tRNA-reductase catalytic, N-terminal domain"/>
    <property type="match status" value="1"/>
</dbReference>
<dbReference type="Pfam" id="PF05201">
    <property type="entry name" value="GlutR_N"/>
    <property type="match status" value="1"/>
</dbReference>
<dbReference type="InterPro" id="IPR015895">
    <property type="entry name" value="4pyrrol_synth_GluRdtase_N"/>
</dbReference>
<evidence type="ECO:0000256" key="7">
    <source>
        <dbReference type="ARBA" id="ARBA00047464"/>
    </source>
</evidence>
<comment type="similarity">
    <text evidence="2">Belongs to the glutamyl-tRNA reductase family.</text>
</comment>
<dbReference type="SUPFAM" id="SSF51735">
    <property type="entry name" value="NAD(P)-binding Rossmann-fold domains"/>
    <property type="match status" value="1"/>
</dbReference>
<evidence type="ECO:0000259" key="8">
    <source>
        <dbReference type="Pfam" id="PF00745"/>
    </source>
</evidence>
<dbReference type="Pfam" id="PF00745">
    <property type="entry name" value="GlutR_dimer"/>
    <property type="match status" value="1"/>
</dbReference>
<dbReference type="PROSITE" id="PS00747">
    <property type="entry name" value="GLUTR"/>
    <property type="match status" value="1"/>
</dbReference>
<evidence type="ECO:0000256" key="4">
    <source>
        <dbReference type="ARBA" id="ARBA00022857"/>
    </source>
</evidence>
<sequence>MHYLIVSFSYKHADLEVREKLSYTDNDKEACLKKLLQSPSVNEAILLNTCNRTEFITSCSDIEDATNHIFTMLELKSGLSRRELMQHSDIFDDSTAIHHLFAVASSIDSMVVGETQIAGQLKDAFRFAHERGFSGKKLSRAISHAFKCAAKVRNATDISSKPVSIASVALAAMKENVLLSGKQALVIGVGEMSEIAAKHLVSEGIETYITNRTYQKAEILAKECGAKPYPFGDLHKAVNEFDIIFTATSSPVPIITTDIIEERDFPRFWFDLAIPRDIETPKCKNISLYVIDDLQKIVEDNITQRKQYIRQAQTIVGRSVVEFFEWLDTLNVEPIIKEIYLKAYEAARVETKRVIKKGFIPKEYEKELQKTAEQALKRFLHDMTKKMREASCEAKSDTVTGALQYIINDAQDNIPDKYKHHIQKD</sequence>
<dbReference type="InterPro" id="IPR036453">
    <property type="entry name" value="GluRdtase_dimer_dom_sf"/>
</dbReference>
<keyword evidence="6" id="KW-0627">Porphyrin biosynthesis</keyword>
<organism evidence="11">
    <name type="scientific">hydrothermal vent metagenome</name>
    <dbReference type="NCBI Taxonomy" id="652676"/>
    <lineage>
        <taxon>unclassified sequences</taxon>
        <taxon>metagenomes</taxon>
        <taxon>ecological metagenomes</taxon>
    </lineage>
</organism>
<dbReference type="InterPro" id="IPR006151">
    <property type="entry name" value="Shikm_DH/Glu-tRNA_Rdtase"/>
</dbReference>
<gene>
    <name evidence="11" type="ORF">MNB_SM-7-309</name>
</gene>
<dbReference type="GO" id="GO:0019353">
    <property type="term" value="P:protoporphyrinogen IX biosynthetic process from glutamate"/>
    <property type="evidence" value="ECO:0007669"/>
    <property type="project" value="TreeGrafter"/>
</dbReference>
<comment type="catalytic activity">
    <reaction evidence="7">
        <text>(S)-4-amino-5-oxopentanoate + tRNA(Glu) + NADP(+) = L-glutamyl-tRNA(Glu) + NADPH + H(+)</text>
        <dbReference type="Rhea" id="RHEA:12344"/>
        <dbReference type="Rhea" id="RHEA-COMP:9663"/>
        <dbReference type="Rhea" id="RHEA-COMP:9680"/>
        <dbReference type="ChEBI" id="CHEBI:15378"/>
        <dbReference type="ChEBI" id="CHEBI:57501"/>
        <dbReference type="ChEBI" id="CHEBI:57783"/>
        <dbReference type="ChEBI" id="CHEBI:58349"/>
        <dbReference type="ChEBI" id="CHEBI:78442"/>
        <dbReference type="ChEBI" id="CHEBI:78520"/>
        <dbReference type="EC" id="1.2.1.70"/>
    </reaction>
</comment>
<proteinExistence type="inferred from homology"/>
<dbReference type="PIRSF" id="PIRSF000445">
    <property type="entry name" value="4pyrrol_synth_GluRdtase"/>
    <property type="match status" value="1"/>
</dbReference>
<dbReference type="PANTHER" id="PTHR43013">
    <property type="entry name" value="GLUTAMYL-TRNA REDUCTASE"/>
    <property type="match status" value="1"/>
</dbReference>
<dbReference type="GO" id="GO:0008883">
    <property type="term" value="F:glutamyl-tRNA reductase activity"/>
    <property type="evidence" value="ECO:0007669"/>
    <property type="project" value="UniProtKB-EC"/>
</dbReference>
<keyword evidence="5 11" id="KW-0560">Oxidoreductase</keyword>
<evidence type="ECO:0000259" key="9">
    <source>
        <dbReference type="Pfam" id="PF01488"/>
    </source>
</evidence>
<dbReference type="EMBL" id="FPHB01000015">
    <property type="protein sequence ID" value="SFV51405.1"/>
    <property type="molecule type" value="Genomic_DNA"/>
</dbReference>
<dbReference type="UniPathway" id="UPA00251">
    <property type="reaction ID" value="UER00316"/>
</dbReference>
<feature type="domain" description="Glutamyl-tRNA reductase N-terminal" evidence="10">
    <location>
        <begin position="6"/>
        <end position="156"/>
    </location>
</feature>
<dbReference type="Pfam" id="PF01488">
    <property type="entry name" value="Shikimate_DH"/>
    <property type="match status" value="1"/>
</dbReference>
<dbReference type="GO" id="GO:0050661">
    <property type="term" value="F:NADP binding"/>
    <property type="evidence" value="ECO:0007669"/>
    <property type="project" value="InterPro"/>
</dbReference>
<dbReference type="CDD" id="cd05213">
    <property type="entry name" value="NAD_bind_Glutamyl_tRNA_reduct"/>
    <property type="match status" value="1"/>
</dbReference>
<evidence type="ECO:0000256" key="3">
    <source>
        <dbReference type="ARBA" id="ARBA00012970"/>
    </source>
</evidence>
<keyword evidence="4" id="KW-0521">NADP</keyword>
<dbReference type="InterPro" id="IPR015896">
    <property type="entry name" value="4pyrrol_synth_GluRdtase_dimer"/>
</dbReference>
<dbReference type="EC" id="1.2.1.70" evidence="3"/>
<dbReference type="InterPro" id="IPR036291">
    <property type="entry name" value="NAD(P)-bd_dom_sf"/>
</dbReference>
<dbReference type="SUPFAM" id="SSF69075">
    <property type="entry name" value="Glutamyl tRNA-reductase dimerization domain"/>
    <property type="match status" value="1"/>
</dbReference>
<evidence type="ECO:0000256" key="6">
    <source>
        <dbReference type="ARBA" id="ARBA00023244"/>
    </source>
</evidence>
<dbReference type="Gene3D" id="3.30.460.30">
    <property type="entry name" value="Glutamyl-tRNA reductase, N-terminal domain"/>
    <property type="match status" value="1"/>
</dbReference>